<organism evidence="2 3">
    <name type="scientific">Ruegeria denitrificans</name>
    <dbReference type="NCBI Taxonomy" id="1715692"/>
    <lineage>
        <taxon>Bacteria</taxon>
        <taxon>Pseudomonadati</taxon>
        <taxon>Pseudomonadota</taxon>
        <taxon>Alphaproteobacteria</taxon>
        <taxon>Rhodobacterales</taxon>
        <taxon>Roseobacteraceae</taxon>
        <taxon>Ruegeria</taxon>
    </lineage>
</organism>
<dbReference type="Pfam" id="PF03992">
    <property type="entry name" value="ABM"/>
    <property type="match status" value="1"/>
</dbReference>
<dbReference type="EMBL" id="CYUD01000006">
    <property type="protein sequence ID" value="CUK01562.1"/>
    <property type="molecule type" value="Genomic_DNA"/>
</dbReference>
<dbReference type="PANTHER" id="PTHR33336">
    <property type="entry name" value="QUINOL MONOOXYGENASE YGIN-RELATED"/>
    <property type="match status" value="1"/>
</dbReference>
<evidence type="ECO:0000313" key="2">
    <source>
        <dbReference type="EMBL" id="CUK01562.1"/>
    </source>
</evidence>
<proteinExistence type="predicted"/>
<dbReference type="RefSeq" id="WP_058281983.1">
    <property type="nucleotide sequence ID" value="NZ_CYUD01000006.1"/>
</dbReference>
<evidence type="ECO:0000313" key="3">
    <source>
        <dbReference type="Proteomes" id="UP000051260"/>
    </source>
</evidence>
<name>A0A0P1IAL6_9RHOB</name>
<dbReference type="SUPFAM" id="SSF54909">
    <property type="entry name" value="Dimeric alpha+beta barrel"/>
    <property type="match status" value="1"/>
</dbReference>
<dbReference type="GO" id="GO:0003824">
    <property type="term" value="F:catalytic activity"/>
    <property type="evidence" value="ECO:0007669"/>
    <property type="project" value="TreeGrafter"/>
</dbReference>
<gene>
    <name evidence="2" type="primary">lsrG</name>
    <name evidence="2" type="ORF">RUE5091_02266</name>
</gene>
<dbReference type="OrthoDB" id="287932at2"/>
<reference evidence="3" key="1">
    <citation type="submission" date="2015-09" db="EMBL/GenBank/DDBJ databases">
        <authorList>
            <person name="Rodrigo-Torres L."/>
            <person name="Arahal D.R."/>
        </authorList>
    </citation>
    <scope>NUCLEOTIDE SEQUENCE [LARGE SCALE GENOMIC DNA]</scope>
    <source>
        <strain evidence="3">CECT 5091</strain>
    </source>
</reference>
<dbReference type="InterPro" id="IPR007138">
    <property type="entry name" value="ABM_dom"/>
</dbReference>
<dbReference type="AlphaFoldDB" id="A0A0P1IAL6"/>
<dbReference type="InterPro" id="IPR050744">
    <property type="entry name" value="AI-2_Isomerase_LsrG"/>
</dbReference>
<dbReference type="InterPro" id="IPR011008">
    <property type="entry name" value="Dimeric_a/b-barrel"/>
</dbReference>
<dbReference type="STRING" id="1715692.RUE5091_02266"/>
<dbReference type="Gene3D" id="3.30.70.100">
    <property type="match status" value="1"/>
</dbReference>
<protein>
    <submittedName>
        <fullName evidence="2">Autoinducer 2-degrading protein LsrG</fullName>
    </submittedName>
</protein>
<evidence type="ECO:0000259" key="1">
    <source>
        <dbReference type="PROSITE" id="PS51725"/>
    </source>
</evidence>
<dbReference type="PROSITE" id="PS51725">
    <property type="entry name" value="ABM"/>
    <property type="match status" value="1"/>
</dbReference>
<feature type="domain" description="ABM" evidence="1">
    <location>
        <begin position="2"/>
        <end position="91"/>
    </location>
</feature>
<keyword evidence="3" id="KW-1185">Reference proteome</keyword>
<sequence>MFVVTVEVVLKEDVIEELRSAFLAMDKASAEEAGCIKYVSSADVHDPRIIRIYEEWESMDALTLHFKTPHMTEFQKVFASVEASSMQAKVYEISRELPFPN</sequence>
<accession>A0A0P1IAL6</accession>
<dbReference type="PANTHER" id="PTHR33336:SF15">
    <property type="entry name" value="ABM DOMAIN-CONTAINING PROTEIN"/>
    <property type="match status" value="1"/>
</dbReference>
<dbReference type="Proteomes" id="UP000051260">
    <property type="component" value="Unassembled WGS sequence"/>
</dbReference>